<sequence length="164" mass="18699">MIKHQAFIRMTALRASLILKAGSRARAARYFLVPTRKYPKKLPRKHRRCSNLSIATPVPCASHSSRARQTARPCADWRVAACLIEPLRVSLCCLTEPSGFIVSTLRFQRQGNPTHLRWVRAPCAHPSGYSSFHCDARRRLTGMKFHSDRVRSTYRTLSNLLRPS</sequence>
<name>A0A4R8J1T0_9GAMM</name>
<accession>A0A4R8J1T0</accession>
<comment type="caution">
    <text evidence="1">The sequence shown here is derived from an EMBL/GenBank/DDBJ whole genome shotgun (WGS) entry which is preliminary data.</text>
</comment>
<organism evidence="1 2">
    <name type="scientific">Thiohalophilus thiocyanatoxydans</name>
    <dbReference type="NCBI Taxonomy" id="381308"/>
    <lineage>
        <taxon>Bacteria</taxon>
        <taxon>Pseudomonadati</taxon>
        <taxon>Pseudomonadota</taxon>
        <taxon>Gammaproteobacteria</taxon>
        <taxon>Thiohalomonadales</taxon>
        <taxon>Thiohalophilaceae</taxon>
        <taxon>Thiohalophilus</taxon>
    </lineage>
</organism>
<gene>
    <name evidence="1" type="ORF">EDC23_0521</name>
</gene>
<protein>
    <submittedName>
        <fullName evidence="1">Uncharacterized protein</fullName>
    </submittedName>
</protein>
<proteinExistence type="predicted"/>
<evidence type="ECO:0000313" key="1">
    <source>
        <dbReference type="EMBL" id="TDY04149.1"/>
    </source>
</evidence>
<dbReference type="EMBL" id="SOQX01000001">
    <property type="protein sequence ID" value="TDY04149.1"/>
    <property type="molecule type" value="Genomic_DNA"/>
</dbReference>
<dbReference type="Proteomes" id="UP000294914">
    <property type="component" value="Unassembled WGS sequence"/>
</dbReference>
<evidence type="ECO:0000313" key="2">
    <source>
        <dbReference type="Proteomes" id="UP000294914"/>
    </source>
</evidence>
<reference evidence="1 2" key="1">
    <citation type="submission" date="2019-03" db="EMBL/GenBank/DDBJ databases">
        <title>Genomic Encyclopedia of Type Strains, Phase IV (KMG-IV): sequencing the most valuable type-strain genomes for metagenomic binning, comparative biology and taxonomic classification.</title>
        <authorList>
            <person name="Goeker M."/>
        </authorList>
    </citation>
    <scope>NUCLEOTIDE SEQUENCE [LARGE SCALE GENOMIC DNA]</scope>
    <source>
        <strain evidence="1 2">DSM 16326</strain>
    </source>
</reference>
<keyword evidence="2" id="KW-1185">Reference proteome</keyword>
<dbReference type="AlphaFoldDB" id="A0A4R8J1T0"/>